<name>A0A6J7XM15_9CAUD</name>
<reference evidence="1" key="1">
    <citation type="submission" date="2020-05" db="EMBL/GenBank/DDBJ databases">
        <authorList>
            <person name="Chiriac C."/>
            <person name="Salcher M."/>
            <person name="Ghai R."/>
            <person name="Kavagutti S V."/>
        </authorList>
    </citation>
    <scope>NUCLEOTIDE SEQUENCE</scope>
</reference>
<proteinExistence type="predicted"/>
<protein>
    <submittedName>
        <fullName evidence="1">Uncharacterized protein</fullName>
    </submittedName>
</protein>
<dbReference type="InterPro" id="IPR023366">
    <property type="entry name" value="ATP_synth_asu-like_sf"/>
</dbReference>
<dbReference type="Gene3D" id="2.40.30.20">
    <property type="match status" value="2"/>
</dbReference>
<accession>A0A6J7XM15</accession>
<organism evidence="1">
    <name type="scientific">uncultured Caudovirales phage</name>
    <dbReference type="NCBI Taxonomy" id="2100421"/>
    <lineage>
        <taxon>Viruses</taxon>
        <taxon>Duplodnaviria</taxon>
        <taxon>Heunggongvirae</taxon>
        <taxon>Uroviricota</taxon>
        <taxon>Caudoviricetes</taxon>
        <taxon>Peduoviridae</taxon>
        <taxon>Maltschvirus</taxon>
        <taxon>Maltschvirus maltsch</taxon>
    </lineage>
</organism>
<sequence>MAQKFQSPENYDVGQQLTASRLNNMVNGAIPLPPIITDLPNIDTGTVSSDDSVMVYDASEVLLREAKVSDILGSSLPITASTINGSSTSDITVLPVDGALVSGKAYNSPDSLTNVVTSTAHELQPGQVVEVTSATNSAFNGTYRIVSKTTDTFTYVLPSTTYPTTGTFSNTGSTLVTVVTQSPHGLTTGQQISVTTENSTFNGIRTITVVNTTTFTYTLSAAFGNGSGTYTTNDSYTYTVVSATSVNLSYGQQMTFTDTANSISVLGEVGNSYGSNTFLFTPRNRIPVNKVDATAAFSNFSLTITVTKTAHGLSTGQSIIVNRPTTGLSNYIAGTYTITVIDANTFTYTKTAYYGGTYSQSAYPMYYVKNQTYTGTFTFVVNGTYSNTMIYAVSPLSATGTLDYTKKALLNNKENESISKNLYVDGVTSLNGAVRVAGSQTNNGAVTLNGTTTVNGALNINGALQKNGVTLYGLYSIDSATVESTTSTTANGAVTTLLWSKTTGTSNWNTTLTVPTGEIWEIDLDAYFIHSGTQSAYYALTRTTSSVVNIIRETNSPISLVANRPVYFNAKGVLPAGTHTIDLKSYFYGTANGNISVPYNNSSSYILRKYKIA</sequence>
<gene>
    <name evidence="1" type="ORF">UFOVP144_2</name>
</gene>
<evidence type="ECO:0000313" key="1">
    <source>
        <dbReference type="EMBL" id="CAB5238153.1"/>
    </source>
</evidence>
<dbReference type="EMBL" id="LR798451">
    <property type="protein sequence ID" value="CAB5238153.1"/>
    <property type="molecule type" value="Genomic_DNA"/>
</dbReference>